<keyword evidence="2" id="KW-1003">Cell membrane</keyword>
<gene>
    <name evidence="10" type="ORF">C1O66_01005</name>
</gene>
<keyword evidence="3" id="KW-0488">Methylation</keyword>
<proteinExistence type="predicted"/>
<comment type="caution">
    <text evidence="10">The sequence shown here is derived from an EMBL/GenBank/DDBJ whole genome shotgun (WGS) entry which is preliminary data.</text>
</comment>
<keyword evidence="7 9" id="KW-0472">Membrane</keyword>
<dbReference type="GO" id="GO:0005886">
    <property type="term" value="C:plasma membrane"/>
    <property type="evidence" value="ECO:0007669"/>
    <property type="project" value="UniProtKB-SubCell"/>
</dbReference>
<evidence type="ECO:0000256" key="3">
    <source>
        <dbReference type="ARBA" id="ARBA00022481"/>
    </source>
</evidence>
<evidence type="ECO:0000256" key="8">
    <source>
        <dbReference type="SAM" id="MobiDB-lite"/>
    </source>
</evidence>
<dbReference type="InterPro" id="IPR051621">
    <property type="entry name" value="T2SS_protein_J"/>
</dbReference>
<dbReference type="PROSITE" id="PS00409">
    <property type="entry name" value="PROKAR_NTER_METHYL"/>
    <property type="match status" value="1"/>
</dbReference>
<comment type="subcellular location">
    <subcellularLocation>
        <location evidence="1">Cell inner membrane</location>
        <topology evidence="1">Single-pass membrane protein</topology>
    </subcellularLocation>
</comment>
<accession>A0A2N8L2S7</accession>
<evidence type="ECO:0000256" key="9">
    <source>
        <dbReference type="SAM" id="Phobius"/>
    </source>
</evidence>
<dbReference type="RefSeq" id="WP_102766142.1">
    <property type="nucleotide sequence ID" value="NZ_POSP01000001.1"/>
</dbReference>
<dbReference type="NCBIfam" id="TIGR02532">
    <property type="entry name" value="IV_pilin_GFxxxE"/>
    <property type="match status" value="1"/>
</dbReference>
<evidence type="ECO:0000313" key="11">
    <source>
        <dbReference type="Proteomes" id="UP000235916"/>
    </source>
</evidence>
<evidence type="ECO:0000313" key="10">
    <source>
        <dbReference type="EMBL" id="PND40007.1"/>
    </source>
</evidence>
<dbReference type="PANTHER" id="PTHR39583">
    <property type="entry name" value="TYPE II SECRETION SYSTEM PROTEIN J-RELATED"/>
    <property type="match status" value="1"/>
</dbReference>
<evidence type="ECO:0000256" key="5">
    <source>
        <dbReference type="ARBA" id="ARBA00022692"/>
    </source>
</evidence>
<feature type="compositionally biased region" description="Basic and acidic residues" evidence="8">
    <location>
        <begin position="188"/>
        <end position="206"/>
    </location>
</feature>
<name>A0A2N8L2S7_9BURK</name>
<dbReference type="Pfam" id="PF07963">
    <property type="entry name" value="N_methyl"/>
    <property type="match status" value="1"/>
</dbReference>
<dbReference type="PANTHER" id="PTHR39583:SF2">
    <property type="entry name" value="TYPE II SECRETION SYSTEM PROTEIN J"/>
    <property type="match status" value="1"/>
</dbReference>
<dbReference type="AlphaFoldDB" id="A0A2N8L2S7"/>
<keyword evidence="11" id="KW-1185">Reference proteome</keyword>
<reference evidence="10 11" key="1">
    <citation type="submission" date="2018-01" db="EMBL/GenBank/DDBJ databases">
        <title>Draft genome sequence of Paucibacter aquatile CR182 isolated from freshwater of the Nakdong River.</title>
        <authorList>
            <person name="Choi A."/>
            <person name="Chung E.J."/>
        </authorList>
    </citation>
    <scope>NUCLEOTIDE SEQUENCE [LARGE SCALE GENOMIC DNA]</scope>
    <source>
        <strain evidence="10 11">CR182</strain>
    </source>
</reference>
<sequence length="241" mass="25918">MPRLTPSLSGRGFTLIEVMVALLIMSLMSVMAWSGINGLLKSREIAQAHLDHSARLQTVMAQWEADLRAVQDSGAAPALTFDGAALRMTRQQPLGMQVVVWSLREGRLLRWEGPVVQSSTELGDSFERSARLQPQDRGQLRTLEGVGGWQLYFYRGNGWSNAQSSDDFSSEAAPPVAPPASGNGNGKGEGKADGKGDGANKDDSGPKRQILPSGVRMVLDFAPDSGFNGKLTRQIILGPQS</sequence>
<dbReference type="OrthoDB" id="9151668at2"/>
<keyword evidence="5 9" id="KW-0812">Transmembrane</keyword>
<dbReference type="Proteomes" id="UP000235916">
    <property type="component" value="Unassembled WGS sequence"/>
</dbReference>
<organism evidence="10 11">
    <name type="scientific">Kinneretia aquatilis</name>
    <dbReference type="NCBI Taxonomy" id="2070761"/>
    <lineage>
        <taxon>Bacteria</taxon>
        <taxon>Pseudomonadati</taxon>
        <taxon>Pseudomonadota</taxon>
        <taxon>Betaproteobacteria</taxon>
        <taxon>Burkholderiales</taxon>
        <taxon>Sphaerotilaceae</taxon>
        <taxon>Roseateles</taxon>
    </lineage>
</organism>
<dbReference type="GO" id="GO:0015628">
    <property type="term" value="P:protein secretion by the type II secretion system"/>
    <property type="evidence" value="ECO:0007669"/>
    <property type="project" value="TreeGrafter"/>
</dbReference>
<dbReference type="InterPro" id="IPR012902">
    <property type="entry name" value="N_methyl_site"/>
</dbReference>
<keyword evidence="6 9" id="KW-1133">Transmembrane helix</keyword>
<evidence type="ECO:0000256" key="1">
    <source>
        <dbReference type="ARBA" id="ARBA00004377"/>
    </source>
</evidence>
<evidence type="ECO:0000256" key="7">
    <source>
        <dbReference type="ARBA" id="ARBA00023136"/>
    </source>
</evidence>
<dbReference type="EMBL" id="POSP01000001">
    <property type="protein sequence ID" value="PND40007.1"/>
    <property type="molecule type" value="Genomic_DNA"/>
</dbReference>
<feature type="region of interest" description="Disordered" evidence="8">
    <location>
        <begin position="163"/>
        <end position="215"/>
    </location>
</feature>
<evidence type="ECO:0000256" key="6">
    <source>
        <dbReference type="ARBA" id="ARBA00022989"/>
    </source>
</evidence>
<protein>
    <submittedName>
        <fullName evidence="10">General secretion pathway protein GspJ</fullName>
    </submittedName>
</protein>
<evidence type="ECO:0000256" key="2">
    <source>
        <dbReference type="ARBA" id="ARBA00022475"/>
    </source>
</evidence>
<evidence type="ECO:0000256" key="4">
    <source>
        <dbReference type="ARBA" id="ARBA00022519"/>
    </source>
</evidence>
<dbReference type="SUPFAM" id="SSF54523">
    <property type="entry name" value="Pili subunits"/>
    <property type="match status" value="1"/>
</dbReference>
<feature type="region of interest" description="Disordered" evidence="8">
    <location>
        <begin position="222"/>
        <end position="241"/>
    </location>
</feature>
<feature type="transmembrane region" description="Helical" evidence="9">
    <location>
        <begin position="12"/>
        <end position="33"/>
    </location>
</feature>
<keyword evidence="4" id="KW-0997">Cell inner membrane</keyword>
<dbReference type="InterPro" id="IPR045584">
    <property type="entry name" value="Pilin-like"/>
</dbReference>